<protein>
    <submittedName>
        <fullName evidence="1">Uncharacterized protein</fullName>
    </submittedName>
</protein>
<name>A0A098AYT9_DESHA</name>
<dbReference type="RefSeq" id="WP_208925457.1">
    <property type="nucleotide sequence ID" value="NZ_LK996017.1"/>
</dbReference>
<evidence type="ECO:0000313" key="1">
    <source>
        <dbReference type="EMBL" id="CDX01285.1"/>
    </source>
</evidence>
<dbReference type="PATRIC" id="fig|49338.4.peg.1507"/>
<gene>
    <name evidence="1" type="ORF">DPCES_1398</name>
</gene>
<dbReference type="AlphaFoldDB" id="A0A098AYT9"/>
<sequence>MLTEEHLQDAVKCDGSRARCKECWMLNYMGQDDCVRRLAETAIKLKAELETEKALHHKCEKLALKNAMGYDEVKAERDKAVKCIESIERLARMRQGLCRDGTAMRVEVEIKQWRGIKE</sequence>
<accession>A0A098AYT9</accession>
<reference evidence="1" key="1">
    <citation type="submission" date="2014-07" db="EMBL/GenBank/DDBJ databases">
        <authorList>
            <person name="Hornung V.Bastian."/>
        </authorList>
    </citation>
    <scope>NUCLEOTIDE SEQUENCE</scope>
    <source>
        <strain evidence="1">PCE-S</strain>
    </source>
</reference>
<dbReference type="EMBL" id="LK996017">
    <property type="protein sequence ID" value="CDX01285.1"/>
    <property type="molecule type" value="Genomic_DNA"/>
</dbReference>
<organism evidence="1">
    <name type="scientific">Desulfitobacterium hafniense</name>
    <name type="common">Desulfitobacterium frappieri</name>
    <dbReference type="NCBI Taxonomy" id="49338"/>
    <lineage>
        <taxon>Bacteria</taxon>
        <taxon>Bacillati</taxon>
        <taxon>Bacillota</taxon>
        <taxon>Clostridia</taxon>
        <taxon>Eubacteriales</taxon>
        <taxon>Desulfitobacteriaceae</taxon>
        <taxon>Desulfitobacterium</taxon>
    </lineage>
</organism>
<proteinExistence type="predicted"/>